<dbReference type="AlphaFoldDB" id="A0A899G260"/>
<keyword evidence="2" id="KW-1185">Reference proteome</keyword>
<gene>
    <name evidence="1" type="ORF">MERGE_001240</name>
</gene>
<evidence type="ECO:0000313" key="1">
    <source>
        <dbReference type="EMBL" id="QSL66853.1"/>
    </source>
</evidence>
<evidence type="ECO:0000313" key="2">
    <source>
        <dbReference type="Proteomes" id="UP000663699"/>
    </source>
</evidence>
<dbReference type="OrthoDB" id="8068875at2759"/>
<dbReference type="EMBL" id="CP054546">
    <property type="protein sequence ID" value="QSL66853.1"/>
    <property type="molecule type" value="Genomic_DNA"/>
</dbReference>
<sequence>MYSFGESKELLLKKVANDRKKRDDERRRHNVAILLCVDFGNMTFFHVFPNIFSWITYRFGCILIQTLNFTSDIIFHKKIFGLLPDLACSNVFLISSEQELLWMLHNILLYVVDWDMMRLIISSFDEIDLYSRCVVSMKSYDCDNNSDNERIDNVQSATNYKILSEKLFFELNLTFIFSTEHITEIIAYVSPSTVVSISKLFVILMEIWPFKKSEIMTPLVIISTDTDEYKNTNILFVSWERVKLDIMGLKNSENMDSCKNNLFSTWNDEWYAMLLLFELYSRILMTMIDDEFIDLMKKKPAFYDKRILVDFLKELSYALYCYNEHSEA</sequence>
<dbReference type="Proteomes" id="UP000663699">
    <property type="component" value="Chromosome 15"/>
</dbReference>
<organism evidence="1 2">
    <name type="scientific">Pneumocystis wakefieldiae</name>
    <dbReference type="NCBI Taxonomy" id="38082"/>
    <lineage>
        <taxon>Eukaryota</taxon>
        <taxon>Fungi</taxon>
        <taxon>Dikarya</taxon>
        <taxon>Ascomycota</taxon>
        <taxon>Taphrinomycotina</taxon>
        <taxon>Pneumocystomycetes</taxon>
        <taxon>Pneumocystaceae</taxon>
        <taxon>Pneumocystis</taxon>
    </lineage>
</organism>
<reference evidence="1" key="1">
    <citation type="submission" date="2020-06" db="EMBL/GenBank/DDBJ databases">
        <title>Genomes of multiple members of Pneumocystis genus reveal paths to human pathogen Pneumocystis jirovecii.</title>
        <authorList>
            <person name="Cisse O.H."/>
            <person name="Ma L."/>
            <person name="Dekker J."/>
            <person name="Khil P."/>
            <person name="Jo J."/>
            <person name="Brenchley J."/>
            <person name="Blair R."/>
            <person name="Pahar B."/>
            <person name="Chabe M."/>
            <person name="Van Rompay K.A."/>
            <person name="Keesler R."/>
            <person name="Sukura A."/>
            <person name="Hirsch V."/>
            <person name="Kutty G."/>
            <person name="Liu Y."/>
            <person name="Peng L."/>
            <person name="Chen J."/>
            <person name="Song J."/>
            <person name="Weissenbacher-Lang C."/>
            <person name="Xu J."/>
            <person name="Upham N.S."/>
            <person name="Stajich J.E."/>
            <person name="Cuomo C.A."/>
            <person name="Cushion M.T."/>
            <person name="Kovacs J.A."/>
        </authorList>
    </citation>
    <scope>NUCLEOTIDE SEQUENCE</scope>
    <source>
        <strain evidence="1">2A</strain>
    </source>
</reference>
<protein>
    <submittedName>
        <fullName evidence="1">Uncharacterized protein</fullName>
    </submittedName>
</protein>
<accession>A0A899G260</accession>
<name>A0A899G260_9ASCO</name>
<proteinExistence type="predicted"/>